<sequence>MGQSGRRAGKWSNKRMDSVAELRERLQEFAAARDWEQYHTPKNLAMALGGEAGELIAELQWLSDAEADAGLAEGPLKERLADEAADVMLYLVRFTDMCGIDLVQAANAKIQRNETRFPSRTDMRAEGEASMASSDPDGKKELDVDGGEDRE</sequence>
<accession>A0ABN3G1Q2</accession>
<evidence type="ECO:0000313" key="2">
    <source>
        <dbReference type="EMBL" id="GAA2341905.1"/>
    </source>
</evidence>
<proteinExistence type="predicted"/>
<evidence type="ECO:0008006" key="4">
    <source>
        <dbReference type="Google" id="ProtNLM"/>
    </source>
</evidence>
<organism evidence="2 3">
    <name type="scientific">Saccharopolyspora halophila</name>
    <dbReference type="NCBI Taxonomy" id="405551"/>
    <lineage>
        <taxon>Bacteria</taxon>
        <taxon>Bacillati</taxon>
        <taxon>Actinomycetota</taxon>
        <taxon>Actinomycetes</taxon>
        <taxon>Pseudonocardiales</taxon>
        <taxon>Pseudonocardiaceae</taxon>
        <taxon>Saccharopolyspora</taxon>
    </lineage>
</organism>
<evidence type="ECO:0000313" key="3">
    <source>
        <dbReference type="Proteomes" id="UP001501218"/>
    </source>
</evidence>
<keyword evidence="3" id="KW-1185">Reference proteome</keyword>
<reference evidence="2 3" key="1">
    <citation type="journal article" date="2019" name="Int. J. Syst. Evol. Microbiol.">
        <title>The Global Catalogue of Microorganisms (GCM) 10K type strain sequencing project: providing services to taxonomists for standard genome sequencing and annotation.</title>
        <authorList>
            <consortium name="The Broad Institute Genomics Platform"/>
            <consortium name="The Broad Institute Genome Sequencing Center for Infectious Disease"/>
            <person name="Wu L."/>
            <person name="Ma J."/>
        </authorList>
    </citation>
    <scope>NUCLEOTIDE SEQUENCE [LARGE SCALE GENOMIC DNA]</scope>
    <source>
        <strain evidence="2 3">JCM 16221</strain>
    </source>
</reference>
<dbReference type="SUPFAM" id="SSF101386">
    <property type="entry name" value="all-alpha NTP pyrophosphatases"/>
    <property type="match status" value="1"/>
</dbReference>
<protein>
    <recommendedName>
        <fullName evidence="4">Nucleotide pyrophosphohydrolase</fullName>
    </recommendedName>
</protein>
<gene>
    <name evidence="2" type="ORF">GCM10009854_18060</name>
</gene>
<dbReference type="Gene3D" id="1.10.287.1080">
    <property type="entry name" value="MazG-like"/>
    <property type="match status" value="1"/>
</dbReference>
<dbReference type="Proteomes" id="UP001501218">
    <property type="component" value="Unassembled WGS sequence"/>
</dbReference>
<dbReference type="CDD" id="cd11537">
    <property type="entry name" value="NTP-PPase_RS21-C6_like"/>
    <property type="match status" value="1"/>
</dbReference>
<evidence type="ECO:0000256" key="1">
    <source>
        <dbReference type="SAM" id="MobiDB-lite"/>
    </source>
</evidence>
<dbReference type="PANTHER" id="PTHR14552:SF21">
    <property type="entry name" value="DCTP PYROPHOSPHATASE 1"/>
    <property type="match status" value="1"/>
</dbReference>
<dbReference type="InterPro" id="IPR025984">
    <property type="entry name" value="DCTPP"/>
</dbReference>
<feature type="compositionally biased region" description="Basic and acidic residues" evidence="1">
    <location>
        <begin position="136"/>
        <end position="151"/>
    </location>
</feature>
<comment type="caution">
    <text evidence="2">The sequence shown here is derived from an EMBL/GenBank/DDBJ whole genome shotgun (WGS) entry which is preliminary data.</text>
</comment>
<feature type="region of interest" description="Disordered" evidence="1">
    <location>
        <begin position="114"/>
        <end position="151"/>
    </location>
</feature>
<feature type="compositionally biased region" description="Basic and acidic residues" evidence="1">
    <location>
        <begin position="114"/>
        <end position="127"/>
    </location>
</feature>
<dbReference type="PANTHER" id="PTHR14552">
    <property type="match status" value="1"/>
</dbReference>
<name>A0ABN3G1Q2_9PSEU</name>
<dbReference type="EMBL" id="BAAARA010000004">
    <property type="protein sequence ID" value="GAA2341905.1"/>
    <property type="molecule type" value="Genomic_DNA"/>
</dbReference>